<protein>
    <submittedName>
        <fullName evidence="1">Uncharacterized protein</fullName>
    </submittedName>
</protein>
<sequence>MNKNKENLPAPVGAFLIYESEDGKIKLDVRLENESLWLTQPLMAELFQTSIPNVSMHIRNIYEEGELSKEATV</sequence>
<comment type="caution">
    <text evidence="1">The sequence shown here is derived from an EMBL/GenBank/DDBJ whole genome shotgun (WGS) entry which is preliminary data.</text>
</comment>
<proteinExistence type="predicted"/>
<dbReference type="PANTHER" id="PTHR35810">
    <property type="entry name" value="CYTOPLASMIC PROTEIN-RELATED"/>
    <property type="match status" value="1"/>
</dbReference>
<feature type="non-terminal residue" evidence="1">
    <location>
        <position position="73"/>
    </location>
</feature>
<dbReference type="PANTHER" id="PTHR35810:SF1">
    <property type="entry name" value="CYTOPLASMIC PROTEIN"/>
    <property type="match status" value="1"/>
</dbReference>
<evidence type="ECO:0000313" key="1">
    <source>
        <dbReference type="EMBL" id="GAI48764.1"/>
    </source>
</evidence>
<gene>
    <name evidence="1" type="ORF">S06H3_62494</name>
</gene>
<dbReference type="AlphaFoldDB" id="X1QZN9"/>
<name>X1QZN9_9ZZZZ</name>
<dbReference type="EMBL" id="BARV01041224">
    <property type="protein sequence ID" value="GAI48764.1"/>
    <property type="molecule type" value="Genomic_DNA"/>
</dbReference>
<reference evidence="1" key="1">
    <citation type="journal article" date="2014" name="Front. Microbiol.">
        <title>High frequency of phylogenetically diverse reductive dehalogenase-homologous genes in deep subseafloor sedimentary metagenomes.</title>
        <authorList>
            <person name="Kawai M."/>
            <person name="Futagami T."/>
            <person name="Toyoda A."/>
            <person name="Takaki Y."/>
            <person name="Nishi S."/>
            <person name="Hori S."/>
            <person name="Arai W."/>
            <person name="Tsubouchi T."/>
            <person name="Morono Y."/>
            <person name="Uchiyama I."/>
            <person name="Ito T."/>
            <person name="Fujiyama A."/>
            <person name="Inagaki F."/>
            <person name="Takami H."/>
        </authorList>
    </citation>
    <scope>NUCLEOTIDE SEQUENCE</scope>
    <source>
        <strain evidence="1">Expedition CK06-06</strain>
    </source>
</reference>
<organism evidence="1">
    <name type="scientific">marine sediment metagenome</name>
    <dbReference type="NCBI Taxonomy" id="412755"/>
    <lineage>
        <taxon>unclassified sequences</taxon>
        <taxon>metagenomes</taxon>
        <taxon>ecological metagenomes</taxon>
    </lineage>
</organism>
<accession>X1QZN9</accession>